<protein>
    <recommendedName>
        <fullName evidence="5 7">Pantothenate kinase</fullName>
        <ecNumber evidence="4 7">2.7.1.33</ecNumber>
    </recommendedName>
</protein>
<evidence type="ECO:0000256" key="7">
    <source>
        <dbReference type="RuleBase" id="RU003530"/>
    </source>
</evidence>
<dbReference type="RefSeq" id="WP_080626492.1">
    <property type="nucleotide sequence ID" value="NZ_CP012839.1"/>
</dbReference>
<dbReference type="SUPFAM" id="SSF52540">
    <property type="entry name" value="P-loop containing nucleoside triphosphate hydrolases"/>
    <property type="match status" value="1"/>
</dbReference>
<sequence length="287" mass="34148">MKMFFNRSSYPDFTVPERSLRMVKKNGFSLVGRDMFWSFFKLYILHRFQRYISLNYFSRDYKIPYVIAITGSVAAGKSTTANLMKMLLKYWLKDRRIELVTTDSFLYPNIMLNKLGIIKKKGFPQSYNSHLFRKFLSDIKSGVNRLYVPMYSHIYYDIFPNRTQIVESPDLIILEGVNILQDVRECGYQKFFPFFDLVIYIDAKEDLLKNWYIRRFLRFCKQSVMYPGSHFRCFSGLKKSEIVKIANELWMEINTINLYENIFPVKEMANLVVVKGRDHEIVAISTR</sequence>
<evidence type="ECO:0000313" key="10">
    <source>
        <dbReference type="Proteomes" id="UP000242793"/>
    </source>
</evidence>
<dbReference type="EMBL" id="CP012839">
    <property type="protein sequence ID" value="ARC53238.1"/>
    <property type="molecule type" value="Genomic_DNA"/>
</dbReference>
<evidence type="ECO:0000256" key="6">
    <source>
        <dbReference type="ARBA" id="ARBA00022993"/>
    </source>
</evidence>
<dbReference type="GO" id="GO:0015937">
    <property type="term" value="P:coenzyme A biosynthetic process"/>
    <property type="evidence" value="ECO:0007669"/>
    <property type="project" value="UniProtKB-UniPathway"/>
</dbReference>
<evidence type="ECO:0000259" key="8">
    <source>
        <dbReference type="Pfam" id="PF00485"/>
    </source>
</evidence>
<comment type="pathway">
    <text evidence="2 7">Cofactor biosynthesis; coenzyme A biosynthesis; CoA from (R)-pantothenate: step 1/5.</text>
</comment>
<dbReference type="STRING" id="428411.AOQ87_00810"/>
<dbReference type="InterPro" id="IPR006083">
    <property type="entry name" value="PRK/URK"/>
</dbReference>
<dbReference type="EC" id="2.7.1.33" evidence="4 7"/>
<evidence type="ECO:0000256" key="2">
    <source>
        <dbReference type="ARBA" id="ARBA00005225"/>
    </source>
</evidence>
<dbReference type="Pfam" id="PF00485">
    <property type="entry name" value="PRK"/>
    <property type="match status" value="1"/>
</dbReference>
<comment type="similarity">
    <text evidence="3 7">Belongs to the prokaryotic pantothenate kinase family.</text>
</comment>
<dbReference type="GO" id="GO:0005524">
    <property type="term" value="F:ATP binding"/>
    <property type="evidence" value="ECO:0007669"/>
    <property type="project" value="InterPro"/>
</dbReference>
<dbReference type="InterPro" id="IPR027417">
    <property type="entry name" value="P-loop_NTPase"/>
</dbReference>
<evidence type="ECO:0000313" key="9">
    <source>
        <dbReference type="EMBL" id="ARC53238.1"/>
    </source>
</evidence>
<dbReference type="Proteomes" id="UP000242793">
    <property type="component" value="Chromosome"/>
</dbReference>
<evidence type="ECO:0000256" key="5">
    <source>
        <dbReference type="ARBA" id="ARBA00015080"/>
    </source>
</evidence>
<accession>A0A1V0HK83</accession>
<dbReference type="GO" id="GO:0004594">
    <property type="term" value="F:pantothenate kinase activity"/>
    <property type="evidence" value="ECO:0007669"/>
    <property type="project" value="UniProtKB-EC"/>
</dbReference>
<dbReference type="GO" id="GO:0005737">
    <property type="term" value="C:cytoplasm"/>
    <property type="evidence" value="ECO:0007669"/>
    <property type="project" value="UniProtKB-SubCell"/>
</dbReference>
<dbReference type="NCBIfam" id="TIGR00554">
    <property type="entry name" value="panK_bact"/>
    <property type="match status" value="1"/>
</dbReference>
<proteinExistence type="inferred from homology"/>
<organism evidence="9 10">
    <name type="scientific">Candidatus Riesia pediculischaeffi</name>
    <dbReference type="NCBI Taxonomy" id="428411"/>
    <lineage>
        <taxon>Bacteria</taxon>
        <taxon>Pseudomonadati</taxon>
        <taxon>Pseudomonadota</taxon>
        <taxon>Gammaproteobacteria</taxon>
        <taxon>Enterobacterales</taxon>
        <taxon>Enterobacteriaceae</taxon>
        <taxon>Candidatus Riesia</taxon>
    </lineage>
</organism>
<dbReference type="AlphaFoldDB" id="A0A1V0HK83"/>
<keyword evidence="6 7" id="KW-0173">Coenzyme A biosynthesis</keyword>
<feature type="domain" description="Phosphoribulokinase/uridine kinase" evidence="8">
    <location>
        <begin position="66"/>
        <end position="215"/>
    </location>
</feature>
<comment type="subcellular location">
    <subcellularLocation>
        <location evidence="7">Cytoplasm</location>
    </subcellularLocation>
</comment>
<dbReference type="KEGG" id="rped:AOQ87_00810"/>
<dbReference type="InterPro" id="IPR004566">
    <property type="entry name" value="PanK"/>
</dbReference>
<name>A0A1V0HK83_9ENTR</name>
<evidence type="ECO:0000256" key="3">
    <source>
        <dbReference type="ARBA" id="ARBA00006087"/>
    </source>
</evidence>
<gene>
    <name evidence="9" type="ORF">AOQ87_00810</name>
</gene>
<reference evidence="9 10" key="1">
    <citation type="submission" date="2015-10" db="EMBL/GenBank/DDBJ databases">
        <title>Survey of human and primate louse endosymbionts.</title>
        <authorList>
            <person name="Boyd B.M."/>
        </authorList>
    </citation>
    <scope>NUCLEOTIDE SEQUENCE [LARGE SCALE GENOMIC DNA]</scope>
    <source>
        <strain evidence="9 10">PTSK</strain>
    </source>
</reference>
<comment type="catalytic activity">
    <reaction evidence="1 7">
        <text>(R)-pantothenate + ATP = (R)-4'-phosphopantothenate + ADP + H(+)</text>
        <dbReference type="Rhea" id="RHEA:16373"/>
        <dbReference type="ChEBI" id="CHEBI:10986"/>
        <dbReference type="ChEBI" id="CHEBI:15378"/>
        <dbReference type="ChEBI" id="CHEBI:29032"/>
        <dbReference type="ChEBI" id="CHEBI:30616"/>
        <dbReference type="ChEBI" id="CHEBI:456216"/>
        <dbReference type="EC" id="2.7.1.33"/>
    </reaction>
</comment>
<evidence type="ECO:0000256" key="1">
    <source>
        <dbReference type="ARBA" id="ARBA00001206"/>
    </source>
</evidence>
<keyword evidence="10" id="KW-1185">Reference proteome</keyword>
<dbReference type="Gene3D" id="3.40.50.300">
    <property type="entry name" value="P-loop containing nucleotide triphosphate hydrolases"/>
    <property type="match status" value="1"/>
</dbReference>
<keyword evidence="7" id="KW-0963">Cytoplasm</keyword>
<dbReference type="UniPathway" id="UPA00241">
    <property type="reaction ID" value="UER00352"/>
</dbReference>
<evidence type="ECO:0000256" key="4">
    <source>
        <dbReference type="ARBA" id="ARBA00012102"/>
    </source>
</evidence>